<organism evidence="1 2">
    <name type="scientific">Streptomyces xanthochromogenes</name>
    <dbReference type="NCBI Taxonomy" id="67384"/>
    <lineage>
        <taxon>Bacteria</taxon>
        <taxon>Bacillati</taxon>
        <taxon>Actinomycetota</taxon>
        <taxon>Actinomycetes</taxon>
        <taxon>Kitasatosporales</taxon>
        <taxon>Streptomycetaceae</taxon>
        <taxon>Streptomyces</taxon>
    </lineage>
</organism>
<reference evidence="2" key="1">
    <citation type="journal article" date="2019" name="Int. J. Syst. Evol. Microbiol.">
        <title>The Global Catalogue of Microorganisms (GCM) 10K type strain sequencing project: providing services to taxonomists for standard genome sequencing and annotation.</title>
        <authorList>
            <consortium name="The Broad Institute Genomics Platform"/>
            <consortium name="The Broad Institute Genome Sequencing Center for Infectious Disease"/>
            <person name="Wu L."/>
            <person name="Ma J."/>
        </authorList>
    </citation>
    <scope>NUCLEOTIDE SEQUENCE [LARGE SCALE GENOMIC DNA]</scope>
    <source>
        <strain evidence="2">JCM 4594</strain>
    </source>
</reference>
<comment type="caution">
    <text evidence="1">The sequence shown here is derived from an EMBL/GenBank/DDBJ whole genome shotgun (WGS) entry which is preliminary data.</text>
</comment>
<keyword evidence="2" id="KW-1185">Reference proteome</keyword>
<dbReference type="EMBL" id="BMUU01000001">
    <property type="protein sequence ID" value="GGY17836.1"/>
    <property type="molecule type" value="Genomic_DNA"/>
</dbReference>
<name>A0ABQ2ZJ14_9ACTN</name>
<protein>
    <submittedName>
        <fullName evidence="1">Uncharacterized protein</fullName>
    </submittedName>
</protein>
<proteinExistence type="predicted"/>
<evidence type="ECO:0000313" key="1">
    <source>
        <dbReference type="EMBL" id="GGY17836.1"/>
    </source>
</evidence>
<gene>
    <name evidence="1" type="ORF">GCM10010326_07860</name>
</gene>
<accession>A0ABQ2ZJ14</accession>
<sequence length="166" mass="17068">MAPAATAGAMETTPLLRLLGIVMPSRTARTSGEAMDSGHAPPVSLPPPVGGLTPVKVPGEEAFRIAISFADGTVAAHPPGGCCCHPSGGGLRLARRMEAPITRGEVRGRGACTPTPIRIRTPWAGDVTGKRGLELGCCVSQWSYSAPLHTISGRAAGRRGVERGEP</sequence>
<dbReference type="Proteomes" id="UP000600946">
    <property type="component" value="Unassembled WGS sequence"/>
</dbReference>
<evidence type="ECO:0000313" key="2">
    <source>
        <dbReference type="Proteomes" id="UP000600946"/>
    </source>
</evidence>